<proteinExistence type="predicted"/>
<dbReference type="Proteomes" id="UP000318681">
    <property type="component" value="Unassembled WGS sequence"/>
</dbReference>
<accession>A0A558RCV4</accession>
<dbReference type="InterPro" id="IPR029058">
    <property type="entry name" value="AB_hydrolase_fold"/>
</dbReference>
<dbReference type="EMBL" id="VNIM01000004">
    <property type="protein sequence ID" value="TVV77163.1"/>
    <property type="molecule type" value="Genomic_DNA"/>
</dbReference>
<name>A0A558RCV4_9SPHN</name>
<dbReference type="RefSeq" id="WP_145147669.1">
    <property type="nucleotide sequence ID" value="NZ_VNIM01000004.1"/>
</dbReference>
<dbReference type="Gene3D" id="3.40.50.1820">
    <property type="entry name" value="alpha/beta hydrolase"/>
    <property type="match status" value="1"/>
</dbReference>
<dbReference type="Pfam" id="PF01738">
    <property type="entry name" value="DLH"/>
    <property type="match status" value="1"/>
</dbReference>
<dbReference type="AlphaFoldDB" id="A0A558RCV4"/>
<dbReference type="PANTHER" id="PTHR22946">
    <property type="entry name" value="DIENELACTONE HYDROLASE DOMAIN-CONTAINING PROTEIN-RELATED"/>
    <property type="match status" value="1"/>
</dbReference>
<reference evidence="2 3" key="1">
    <citation type="submission" date="2019-07" db="EMBL/GenBank/DDBJ databases">
        <title>Sphingomonas solaris sp. nov., isolated from a solar panel from Boston, Massachusetts.</title>
        <authorList>
            <person name="Tanner K."/>
            <person name="Pascual J."/>
            <person name="Mancuso C."/>
            <person name="Pereto J."/>
            <person name="Khalil A."/>
            <person name="Vilanova C."/>
        </authorList>
    </citation>
    <scope>NUCLEOTIDE SEQUENCE [LARGE SCALE GENOMIC DNA]</scope>
    <source>
        <strain evidence="2 3">R4DWN</strain>
    </source>
</reference>
<dbReference type="OrthoDB" id="9787933at2"/>
<dbReference type="SUPFAM" id="SSF53474">
    <property type="entry name" value="alpha/beta-Hydrolases"/>
    <property type="match status" value="1"/>
</dbReference>
<evidence type="ECO:0000313" key="2">
    <source>
        <dbReference type="EMBL" id="TVV77163.1"/>
    </source>
</evidence>
<evidence type="ECO:0000313" key="3">
    <source>
        <dbReference type="Proteomes" id="UP000318681"/>
    </source>
</evidence>
<keyword evidence="3" id="KW-1185">Reference proteome</keyword>
<evidence type="ECO:0000259" key="1">
    <source>
        <dbReference type="Pfam" id="PF01738"/>
    </source>
</evidence>
<sequence>MTMPGECWTYRDGDLILRGELHRPARANGRAVLVVHEADGIGGNVRRPCARLAGVGYIAAPADMHGEGRVLAGDAMMAAVRAFRADPPLLRRRVRAAFDALCLVEGVAAGRVAAMGFCFGGTAVLELARSGTPVAAVASFHGLLTTDAPAVAGAITARVLAATGARDPLVPQADIAAFHHEMDAAGADWHLLVHGRALHSYTNPDVDGLGDPRMAYDAPAQRLSWAMLVAFLDETMGDAA</sequence>
<dbReference type="InterPro" id="IPR002925">
    <property type="entry name" value="Dienelactn_hydro"/>
</dbReference>
<dbReference type="GO" id="GO:0016787">
    <property type="term" value="F:hydrolase activity"/>
    <property type="evidence" value="ECO:0007669"/>
    <property type="project" value="UniProtKB-KW"/>
</dbReference>
<gene>
    <name evidence="2" type="ORF">FOY91_02215</name>
</gene>
<dbReference type="PANTHER" id="PTHR22946:SF0">
    <property type="entry name" value="DIENELACTONE HYDROLASE DOMAIN-CONTAINING PROTEIN"/>
    <property type="match status" value="1"/>
</dbReference>
<protein>
    <submittedName>
        <fullName evidence="2">Dienelactone hydrolase family protein</fullName>
    </submittedName>
</protein>
<organism evidence="2 3">
    <name type="scientific">Alterirhizorhabdus solaris</name>
    <dbReference type="NCBI Taxonomy" id="2529389"/>
    <lineage>
        <taxon>Bacteria</taxon>
        <taxon>Pseudomonadati</taxon>
        <taxon>Pseudomonadota</taxon>
        <taxon>Alphaproteobacteria</taxon>
        <taxon>Sphingomonadales</taxon>
        <taxon>Rhizorhabdaceae</taxon>
        <taxon>Alterirhizorhabdus</taxon>
    </lineage>
</organism>
<feature type="domain" description="Dienelactone hydrolase" evidence="1">
    <location>
        <begin position="18"/>
        <end position="234"/>
    </location>
</feature>
<comment type="caution">
    <text evidence="2">The sequence shown here is derived from an EMBL/GenBank/DDBJ whole genome shotgun (WGS) entry which is preliminary data.</text>
</comment>
<dbReference type="InterPro" id="IPR050261">
    <property type="entry name" value="FrsA_esterase"/>
</dbReference>
<keyword evidence="2" id="KW-0378">Hydrolase</keyword>